<dbReference type="EMBL" id="CT868051">
    <property type="protein sequence ID" value="CAK67255.1"/>
    <property type="molecule type" value="Genomic_DNA"/>
</dbReference>
<dbReference type="Proteomes" id="UP000000600">
    <property type="component" value="Unassembled WGS sequence"/>
</dbReference>
<evidence type="ECO:0000313" key="1">
    <source>
        <dbReference type="EMBL" id="CAK67255.1"/>
    </source>
</evidence>
<organism evidence="1 2">
    <name type="scientific">Paramecium tetraurelia</name>
    <dbReference type="NCBI Taxonomy" id="5888"/>
    <lineage>
        <taxon>Eukaryota</taxon>
        <taxon>Sar</taxon>
        <taxon>Alveolata</taxon>
        <taxon>Ciliophora</taxon>
        <taxon>Intramacronucleata</taxon>
        <taxon>Oligohymenophorea</taxon>
        <taxon>Peniculida</taxon>
        <taxon>Parameciidae</taxon>
        <taxon>Paramecium</taxon>
    </lineage>
</organism>
<dbReference type="RefSeq" id="XP_001434652.1">
    <property type="nucleotide sequence ID" value="XM_001434615.1"/>
</dbReference>
<proteinExistence type="predicted"/>
<sequence>MIEIQQQPFLDQFKIRVNQKYFKQNRLQYLIFSFNKVVEQLIQELQRAGEWYLYYKNDIFSSQSPALSIPIVILYCIFEMEWLSYSGQYEEKFIDQLKEAYEIELDSQLVNQVNWRVTLDKVFSEDNEQRSEIRNTLENILIDQMNPTSSFKVLKQKKEILKQVLFINTKQMESETQQQKIKSTQILGFSLIQIITVSSRW</sequence>
<dbReference type="KEGG" id="ptm:GSPATT00036391001"/>
<dbReference type="InParanoid" id="A0C8Y8"/>
<name>A0C8Y8_PARTE</name>
<keyword evidence="2" id="KW-1185">Reference proteome</keyword>
<dbReference type="HOGENOM" id="CLU_1362697_0_0_1"/>
<evidence type="ECO:0000313" key="2">
    <source>
        <dbReference type="Proteomes" id="UP000000600"/>
    </source>
</evidence>
<protein>
    <submittedName>
        <fullName evidence="1">Uncharacterized protein</fullName>
    </submittedName>
</protein>
<dbReference type="GeneID" id="5020437"/>
<reference evidence="1 2" key="1">
    <citation type="journal article" date="2006" name="Nature">
        <title>Global trends of whole-genome duplications revealed by the ciliate Paramecium tetraurelia.</title>
        <authorList>
            <consortium name="Genoscope"/>
            <person name="Aury J.-M."/>
            <person name="Jaillon O."/>
            <person name="Duret L."/>
            <person name="Noel B."/>
            <person name="Jubin C."/>
            <person name="Porcel B.M."/>
            <person name="Segurens B."/>
            <person name="Daubin V."/>
            <person name="Anthouard V."/>
            <person name="Aiach N."/>
            <person name="Arnaiz O."/>
            <person name="Billaut A."/>
            <person name="Beisson J."/>
            <person name="Blanc I."/>
            <person name="Bouhouche K."/>
            <person name="Camara F."/>
            <person name="Duharcourt S."/>
            <person name="Guigo R."/>
            <person name="Gogendeau D."/>
            <person name="Katinka M."/>
            <person name="Keller A.-M."/>
            <person name="Kissmehl R."/>
            <person name="Klotz C."/>
            <person name="Koll F."/>
            <person name="Le Moue A."/>
            <person name="Lepere C."/>
            <person name="Malinsky S."/>
            <person name="Nowacki M."/>
            <person name="Nowak J.K."/>
            <person name="Plattner H."/>
            <person name="Poulain J."/>
            <person name="Ruiz F."/>
            <person name="Serrano V."/>
            <person name="Zagulski M."/>
            <person name="Dessen P."/>
            <person name="Betermier M."/>
            <person name="Weissenbach J."/>
            <person name="Scarpelli C."/>
            <person name="Schachter V."/>
            <person name="Sperling L."/>
            <person name="Meyer E."/>
            <person name="Cohen J."/>
            <person name="Wincker P."/>
        </authorList>
    </citation>
    <scope>NUCLEOTIDE SEQUENCE [LARGE SCALE GENOMIC DNA]</scope>
    <source>
        <strain evidence="1 2">Stock d4-2</strain>
    </source>
</reference>
<dbReference type="AlphaFoldDB" id="A0C8Y8"/>
<accession>A0C8Y8</accession>
<gene>
    <name evidence="1" type="ORF">GSPATT00036391001</name>
</gene>